<accession>A0A517ZPL5</accession>
<evidence type="ECO:0000256" key="1">
    <source>
        <dbReference type="SAM" id="Phobius"/>
    </source>
</evidence>
<name>A0A517ZPL5_9PLAN</name>
<dbReference type="EMBL" id="CP036276">
    <property type="protein sequence ID" value="QDU44391.1"/>
    <property type="molecule type" value="Genomic_DNA"/>
</dbReference>
<sequence length="200" mass="22713">MTLPEHAICSVMLAQFGVQQRFGWRGTLVVALAGISPDFDTVAKLFGDEHFWTLHHALGHNVFALALLAAVVSGLGRWVLGLRPWGYLFFWCMIAATAHAVTDCLYWFAVKPLWPLNDWAIKWEILEYLDLIVLAMWLTAAICLWKWPQRGRLIATVTLSLFTSYVLLRFATPPPTGVWKFITGGWMYDIPEGTPGFGWW</sequence>
<evidence type="ECO:0008006" key="4">
    <source>
        <dbReference type="Google" id="ProtNLM"/>
    </source>
</evidence>
<feature type="transmembrane region" description="Helical" evidence="1">
    <location>
        <begin position="152"/>
        <end position="171"/>
    </location>
</feature>
<organism evidence="2 3">
    <name type="scientific">Symmachiella dynata</name>
    <dbReference type="NCBI Taxonomy" id="2527995"/>
    <lineage>
        <taxon>Bacteria</taxon>
        <taxon>Pseudomonadati</taxon>
        <taxon>Planctomycetota</taxon>
        <taxon>Planctomycetia</taxon>
        <taxon>Planctomycetales</taxon>
        <taxon>Planctomycetaceae</taxon>
        <taxon>Symmachiella</taxon>
    </lineage>
</organism>
<dbReference type="KEGG" id="sdyn:Mal52_28720"/>
<keyword evidence="1" id="KW-1133">Transmembrane helix</keyword>
<proteinExistence type="predicted"/>
<keyword evidence="1" id="KW-0812">Transmembrane</keyword>
<dbReference type="Pfam" id="PF04307">
    <property type="entry name" value="YdjM"/>
    <property type="match status" value="1"/>
</dbReference>
<dbReference type="Proteomes" id="UP000319383">
    <property type="component" value="Chromosome"/>
</dbReference>
<gene>
    <name evidence="2" type="ORF">Mal52_28720</name>
</gene>
<evidence type="ECO:0000313" key="3">
    <source>
        <dbReference type="Proteomes" id="UP000319383"/>
    </source>
</evidence>
<protein>
    <recommendedName>
        <fullName evidence="4">Inner membrane protein</fullName>
    </recommendedName>
</protein>
<dbReference type="AlphaFoldDB" id="A0A517ZPL5"/>
<dbReference type="RefSeq" id="WP_145376758.1">
    <property type="nucleotide sequence ID" value="NZ_CP036276.1"/>
</dbReference>
<dbReference type="InterPro" id="IPR007404">
    <property type="entry name" value="YdjM-like"/>
</dbReference>
<reference evidence="2 3" key="1">
    <citation type="submission" date="2019-02" db="EMBL/GenBank/DDBJ databases">
        <title>Deep-cultivation of Planctomycetes and their phenomic and genomic characterization uncovers novel biology.</title>
        <authorList>
            <person name="Wiegand S."/>
            <person name="Jogler M."/>
            <person name="Boedeker C."/>
            <person name="Pinto D."/>
            <person name="Vollmers J."/>
            <person name="Rivas-Marin E."/>
            <person name="Kohn T."/>
            <person name="Peeters S.H."/>
            <person name="Heuer A."/>
            <person name="Rast P."/>
            <person name="Oberbeckmann S."/>
            <person name="Bunk B."/>
            <person name="Jeske O."/>
            <person name="Meyerdierks A."/>
            <person name="Storesund J.E."/>
            <person name="Kallscheuer N."/>
            <person name="Luecker S."/>
            <person name="Lage O.M."/>
            <person name="Pohl T."/>
            <person name="Merkel B.J."/>
            <person name="Hornburger P."/>
            <person name="Mueller R.-W."/>
            <person name="Bruemmer F."/>
            <person name="Labrenz M."/>
            <person name="Spormann A.M."/>
            <person name="Op den Camp H."/>
            <person name="Overmann J."/>
            <person name="Amann R."/>
            <person name="Jetten M.S.M."/>
            <person name="Mascher T."/>
            <person name="Medema M.H."/>
            <person name="Devos D.P."/>
            <person name="Kaster A.-K."/>
            <person name="Ovreas L."/>
            <person name="Rohde M."/>
            <person name="Galperin M.Y."/>
            <person name="Jogler C."/>
        </authorList>
    </citation>
    <scope>NUCLEOTIDE SEQUENCE [LARGE SCALE GENOMIC DNA]</scope>
    <source>
        <strain evidence="2 3">Mal52</strain>
    </source>
</reference>
<keyword evidence="3" id="KW-1185">Reference proteome</keyword>
<keyword evidence="1" id="KW-0472">Membrane</keyword>
<feature type="transmembrane region" description="Helical" evidence="1">
    <location>
        <begin position="87"/>
        <end position="108"/>
    </location>
</feature>
<feature type="transmembrane region" description="Helical" evidence="1">
    <location>
        <begin position="62"/>
        <end position="80"/>
    </location>
</feature>
<feature type="transmembrane region" description="Helical" evidence="1">
    <location>
        <begin position="128"/>
        <end position="145"/>
    </location>
</feature>
<evidence type="ECO:0000313" key="2">
    <source>
        <dbReference type="EMBL" id="QDU44391.1"/>
    </source>
</evidence>